<dbReference type="AlphaFoldDB" id="A0AAW2K5H8"/>
<keyword evidence="3 7" id="KW-0732">Signal</keyword>
<evidence type="ECO:0000256" key="4">
    <source>
        <dbReference type="ARBA" id="ARBA00022801"/>
    </source>
</evidence>
<evidence type="ECO:0000256" key="5">
    <source>
        <dbReference type="ARBA" id="ARBA00022807"/>
    </source>
</evidence>
<gene>
    <name evidence="10" type="ORF">Sangu_2500200</name>
</gene>
<dbReference type="EMBL" id="JACGWK010000316">
    <property type="protein sequence ID" value="KAL0302086.1"/>
    <property type="molecule type" value="Genomic_DNA"/>
</dbReference>
<dbReference type="PANTHER" id="PTHR12411">
    <property type="entry name" value="CYSTEINE PROTEASE FAMILY C1-RELATED"/>
    <property type="match status" value="1"/>
</dbReference>
<accession>A0AAW2K5H8</accession>
<protein>
    <submittedName>
        <fullName evidence="10">KDEL-tailed cysteine endopeptidase CEP2</fullName>
    </submittedName>
</protein>
<evidence type="ECO:0000256" key="7">
    <source>
        <dbReference type="SAM" id="SignalP"/>
    </source>
</evidence>
<dbReference type="InterPro" id="IPR013201">
    <property type="entry name" value="Prot_inhib_I29"/>
</dbReference>
<comment type="caution">
    <text evidence="10">The sequence shown here is derived from an EMBL/GenBank/DDBJ whole genome shotgun (WGS) entry which is preliminary data.</text>
</comment>
<evidence type="ECO:0000313" key="10">
    <source>
        <dbReference type="EMBL" id="KAL0302086.1"/>
    </source>
</evidence>
<dbReference type="InterPro" id="IPR013128">
    <property type="entry name" value="Peptidase_C1A"/>
</dbReference>
<dbReference type="InterPro" id="IPR025660">
    <property type="entry name" value="Pept_his_AS"/>
</dbReference>
<dbReference type="GO" id="GO:0008234">
    <property type="term" value="F:cysteine-type peptidase activity"/>
    <property type="evidence" value="ECO:0007669"/>
    <property type="project" value="UniProtKB-KW"/>
</dbReference>
<dbReference type="Pfam" id="PF00112">
    <property type="entry name" value="Peptidase_C1"/>
    <property type="match status" value="1"/>
</dbReference>
<feature type="chain" id="PRO_5043464041" evidence="7">
    <location>
        <begin position="27"/>
        <end position="356"/>
    </location>
</feature>
<dbReference type="Pfam" id="PF08246">
    <property type="entry name" value="Inhibitor_I29"/>
    <property type="match status" value="1"/>
</dbReference>
<feature type="domain" description="Cathepsin propeptide inhibitor" evidence="9">
    <location>
        <begin position="45"/>
        <end position="101"/>
    </location>
</feature>
<evidence type="ECO:0000259" key="9">
    <source>
        <dbReference type="SMART" id="SM00848"/>
    </source>
</evidence>
<reference evidence="10" key="2">
    <citation type="journal article" date="2024" name="Plant">
        <title>Genomic evolution and insights into agronomic trait innovations of Sesamum species.</title>
        <authorList>
            <person name="Miao H."/>
            <person name="Wang L."/>
            <person name="Qu L."/>
            <person name="Liu H."/>
            <person name="Sun Y."/>
            <person name="Le M."/>
            <person name="Wang Q."/>
            <person name="Wei S."/>
            <person name="Zheng Y."/>
            <person name="Lin W."/>
            <person name="Duan Y."/>
            <person name="Cao H."/>
            <person name="Xiong S."/>
            <person name="Wang X."/>
            <person name="Wei L."/>
            <person name="Li C."/>
            <person name="Ma Q."/>
            <person name="Ju M."/>
            <person name="Zhao R."/>
            <person name="Li G."/>
            <person name="Mu C."/>
            <person name="Tian Q."/>
            <person name="Mei H."/>
            <person name="Zhang T."/>
            <person name="Gao T."/>
            <person name="Zhang H."/>
        </authorList>
    </citation>
    <scope>NUCLEOTIDE SEQUENCE</scope>
    <source>
        <strain evidence="10">G01</strain>
    </source>
</reference>
<dbReference type="FunFam" id="3.90.70.10:FF:000067">
    <property type="entry name" value="Senescence-specific cysteine protease"/>
    <property type="match status" value="1"/>
</dbReference>
<dbReference type="InterPro" id="IPR025661">
    <property type="entry name" value="Pept_asp_AS"/>
</dbReference>
<evidence type="ECO:0000256" key="2">
    <source>
        <dbReference type="ARBA" id="ARBA00022670"/>
    </source>
</evidence>
<dbReference type="SMART" id="SM00645">
    <property type="entry name" value="Pept_C1"/>
    <property type="match status" value="1"/>
</dbReference>
<dbReference type="InterPro" id="IPR000668">
    <property type="entry name" value="Peptidase_C1A_C"/>
</dbReference>
<evidence type="ECO:0000256" key="1">
    <source>
        <dbReference type="ARBA" id="ARBA00008455"/>
    </source>
</evidence>
<dbReference type="SUPFAM" id="SSF54001">
    <property type="entry name" value="Cysteine proteinases"/>
    <property type="match status" value="1"/>
</dbReference>
<feature type="domain" description="Peptidase C1A papain C-terminal" evidence="8">
    <location>
        <begin position="127"/>
        <end position="352"/>
    </location>
</feature>
<dbReference type="SMART" id="SM00848">
    <property type="entry name" value="Inhibitor_I29"/>
    <property type="match status" value="1"/>
</dbReference>
<keyword evidence="5" id="KW-0788">Thiol protease</keyword>
<dbReference type="PRINTS" id="PR00705">
    <property type="entry name" value="PAPAIN"/>
</dbReference>
<sequence length="356" mass="39709">MKTPTITTSYHRGVVLMCILFVSSHAYLENDQQKANVTETMEKRYKDWLKRYGRRYSSTDEWNLRFGIYQSNVQFIDFTNSQNRGYSVIDNQFADMTNLEFQSIYLGYMNHGNSHKPQNSTFNSSDLPSSVDWRKHKAVTPVKDQAGCVIKNLSFITGSCWAFSAVAAVEGITKIKTGKLVSLSEQELVDCDSNADNQGCRGGYMENAFEFIIKNHGITTEKSYPYQGKEGKCNTTKEKIKAAKITGYATIPARDEKRIQAAVAKQPVSVAIDAGGYDFQFYSSGVFAGYCGNNLNHGVTIVGYGVENGEKYWLVKNSWGTTWGDNGYVKMKRGFADEGGICGIALQASYPIKGRS</sequence>
<proteinExistence type="inferred from homology"/>
<dbReference type="GO" id="GO:0006508">
    <property type="term" value="P:proteolysis"/>
    <property type="evidence" value="ECO:0007669"/>
    <property type="project" value="UniProtKB-KW"/>
</dbReference>
<keyword evidence="6" id="KW-1015">Disulfide bond</keyword>
<evidence type="ECO:0000256" key="3">
    <source>
        <dbReference type="ARBA" id="ARBA00022729"/>
    </source>
</evidence>
<reference evidence="10" key="1">
    <citation type="submission" date="2020-06" db="EMBL/GenBank/DDBJ databases">
        <authorList>
            <person name="Li T."/>
            <person name="Hu X."/>
            <person name="Zhang T."/>
            <person name="Song X."/>
            <person name="Zhang H."/>
            <person name="Dai N."/>
            <person name="Sheng W."/>
            <person name="Hou X."/>
            <person name="Wei L."/>
        </authorList>
    </citation>
    <scope>NUCLEOTIDE SEQUENCE</scope>
    <source>
        <strain evidence="10">G01</strain>
        <tissue evidence="10">Leaf</tissue>
    </source>
</reference>
<organism evidence="10">
    <name type="scientific">Sesamum angustifolium</name>
    <dbReference type="NCBI Taxonomy" id="2727405"/>
    <lineage>
        <taxon>Eukaryota</taxon>
        <taxon>Viridiplantae</taxon>
        <taxon>Streptophyta</taxon>
        <taxon>Embryophyta</taxon>
        <taxon>Tracheophyta</taxon>
        <taxon>Spermatophyta</taxon>
        <taxon>Magnoliopsida</taxon>
        <taxon>eudicotyledons</taxon>
        <taxon>Gunneridae</taxon>
        <taxon>Pentapetalae</taxon>
        <taxon>asterids</taxon>
        <taxon>lamiids</taxon>
        <taxon>Lamiales</taxon>
        <taxon>Pedaliaceae</taxon>
        <taxon>Sesamum</taxon>
    </lineage>
</organism>
<dbReference type="CDD" id="cd02248">
    <property type="entry name" value="Peptidase_C1A"/>
    <property type="match status" value="1"/>
</dbReference>
<evidence type="ECO:0000259" key="8">
    <source>
        <dbReference type="SMART" id="SM00645"/>
    </source>
</evidence>
<name>A0AAW2K5H8_9LAMI</name>
<feature type="signal peptide" evidence="7">
    <location>
        <begin position="1"/>
        <end position="26"/>
    </location>
</feature>
<dbReference type="PROSITE" id="PS00639">
    <property type="entry name" value="THIOL_PROTEASE_HIS"/>
    <property type="match status" value="1"/>
</dbReference>
<keyword evidence="2" id="KW-0645">Protease</keyword>
<comment type="similarity">
    <text evidence="1">Belongs to the peptidase C1 family.</text>
</comment>
<dbReference type="Gene3D" id="3.90.70.10">
    <property type="entry name" value="Cysteine proteinases"/>
    <property type="match status" value="1"/>
</dbReference>
<dbReference type="InterPro" id="IPR039417">
    <property type="entry name" value="Peptidase_C1A_papain-like"/>
</dbReference>
<evidence type="ECO:0000256" key="6">
    <source>
        <dbReference type="ARBA" id="ARBA00023157"/>
    </source>
</evidence>
<dbReference type="InterPro" id="IPR038765">
    <property type="entry name" value="Papain-like_cys_pep_sf"/>
</dbReference>
<dbReference type="PROSITE" id="PS00640">
    <property type="entry name" value="THIOL_PROTEASE_ASN"/>
    <property type="match status" value="1"/>
</dbReference>
<keyword evidence="4" id="KW-0378">Hydrolase</keyword>